<name>A0ABT0UAA7_9BACT</name>
<dbReference type="EMBL" id="JAMQBK010000064">
    <property type="protein sequence ID" value="MCM2373701.1"/>
    <property type="molecule type" value="Genomic_DNA"/>
</dbReference>
<accession>A0ABT0UAA7</accession>
<comment type="caution">
    <text evidence="1">The sequence shown here is derived from an EMBL/GenBank/DDBJ whole genome shotgun (WGS) entry which is preliminary data.</text>
</comment>
<gene>
    <name evidence="1" type="ORF">NB063_24060</name>
</gene>
<reference evidence="1 2" key="1">
    <citation type="journal article" date="2022" name="Syst. Appl. Microbiol.">
        <title>Rhodopirellula aestuarii sp. nov., a novel member of the genus Rhodopirellula isolated from brackish sediments collected in the Tagus River estuary, Portugal.</title>
        <authorList>
            <person name="Vitorino I.R."/>
            <person name="Klimek D."/>
            <person name="Calusinska M."/>
            <person name="Lobo-da-Cunha A."/>
            <person name="Vasconcelos V."/>
            <person name="Lage O.M."/>
        </authorList>
    </citation>
    <scope>NUCLEOTIDE SEQUENCE [LARGE SCALE GENOMIC DNA]</scope>
    <source>
        <strain evidence="1 2">ICT_H3.1</strain>
    </source>
</reference>
<protein>
    <submittedName>
        <fullName evidence="1">Uncharacterized protein</fullName>
    </submittedName>
</protein>
<evidence type="ECO:0000313" key="2">
    <source>
        <dbReference type="Proteomes" id="UP001202961"/>
    </source>
</evidence>
<keyword evidence="2" id="KW-1185">Reference proteome</keyword>
<organism evidence="1 2">
    <name type="scientific">Aporhodopirellula aestuarii</name>
    <dbReference type="NCBI Taxonomy" id="2950107"/>
    <lineage>
        <taxon>Bacteria</taxon>
        <taxon>Pseudomonadati</taxon>
        <taxon>Planctomycetota</taxon>
        <taxon>Planctomycetia</taxon>
        <taxon>Pirellulales</taxon>
        <taxon>Pirellulaceae</taxon>
        <taxon>Aporhodopirellula</taxon>
    </lineage>
</organism>
<dbReference type="Proteomes" id="UP001202961">
    <property type="component" value="Unassembled WGS sequence"/>
</dbReference>
<evidence type="ECO:0000313" key="1">
    <source>
        <dbReference type="EMBL" id="MCM2373701.1"/>
    </source>
</evidence>
<proteinExistence type="predicted"/>
<sequence>MPIDSDDTRAVAADRADRARDMRAVAEWVGGIVGFQRIVSAGAEIHAEEIVEKAVVVRVASIGPIGIGKQVGGVDAPVFVEVTDELGVGTAGESPDGQRVRSGRCSGSVVEVIERDQSIAVDIDQLVAIIIKIFGRQLSLVEPHVEIQIWMRRIDPSIDDADHGRQATNGNVPSIFGIDEFESGHQSRDELRIVGECLLAGNQLIETE</sequence>